<feature type="domain" description="HTH cro/C1-type" evidence="2">
    <location>
        <begin position="59"/>
        <end position="117"/>
    </location>
</feature>
<dbReference type="CDD" id="cd00093">
    <property type="entry name" value="HTH_XRE"/>
    <property type="match status" value="1"/>
</dbReference>
<gene>
    <name evidence="3" type="ORF">E1292_41965</name>
</gene>
<feature type="region of interest" description="Disordered" evidence="1">
    <location>
        <begin position="1"/>
        <end position="30"/>
    </location>
</feature>
<reference evidence="3 4" key="1">
    <citation type="submission" date="2019-03" db="EMBL/GenBank/DDBJ databases">
        <title>Draft genome sequences of novel Actinobacteria.</title>
        <authorList>
            <person name="Sahin N."/>
            <person name="Ay H."/>
            <person name="Saygin H."/>
        </authorList>
    </citation>
    <scope>NUCLEOTIDE SEQUENCE [LARGE SCALE GENOMIC DNA]</scope>
    <source>
        <strain evidence="3 4">KC310</strain>
    </source>
</reference>
<sequence length="209" mass="22116">MLVPSPATARAAHSSRKSRTRRTRNISHPRSLIFSQNRNADRLFCQDMGVDHAELGRRLRSRRAALGRTVASVATDAALSVPYVANLENGRGNPTLAALDRLAEALGTRLVLTFADLGTAAGADAGTDSGTGEAVPAAPPSLVEFARTRRFRSAAGSLAALLGEEDRVVRAKLVAALTAVAGPLDRDLHEGDWQRLLDAIVLILGHPSS</sequence>
<dbReference type="SMART" id="SM00530">
    <property type="entry name" value="HTH_XRE"/>
    <property type="match status" value="1"/>
</dbReference>
<evidence type="ECO:0000259" key="2">
    <source>
        <dbReference type="PROSITE" id="PS50943"/>
    </source>
</evidence>
<evidence type="ECO:0000313" key="4">
    <source>
        <dbReference type="Proteomes" id="UP000295258"/>
    </source>
</evidence>
<feature type="compositionally biased region" description="Basic residues" evidence="1">
    <location>
        <begin position="13"/>
        <end position="27"/>
    </location>
</feature>
<dbReference type="AlphaFoldDB" id="A0A4V6PCA2"/>
<dbReference type="GO" id="GO:0003677">
    <property type="term" value="F:DNA binding"/>
    <property type="evidence" value="ECO:0007669"/>
    <property type="project" value="InterPro"/>
</dbReference>
<organism evidence="3 4">
    <name type="scientific">Nonomuraea deserti</name>
    <dbReference type="NCBI Taxonomy" id="1848322"/>
    <lineage>
        <taxon>Bacteria</taxon>
        <taxon>Bacillati</taxon>
        <taxon>Actinomycetota</taxon>
        <taxon>Actinomycetes</taxon>
        <taxon>Streptosporangiales</taxon>
        <taxon>Streptosporangiaceae</taxon>
        <taxon>Nonomuraea</taxon>
    </lineage>
</organism>
<proteinExistence type="predicted"/>
<dbReference type="Pfam" id="PF13560">
    <property type="entry name" value="HTH_31"/>
    <property type="match status" value="1"/>
</dbReference>
<dbReference type="Gene3D" id="1.10.260.40">
    <property type="entry name" value="lambda repressor-like DNA-binding domains"/>
    <property type="match status" value="1"/>
</dbReference>
<dbReference type="EMBL" id="SMKO01000199">
    <property type="protein sequence ID" value="TDC92205.1"/>
    <property type="molecule type" value="Genomic_DNA"/>
</dbReference>
<evidence type="ECO:0000313" key="3">
    <source>
        <dbReference type="EMBL" id="TDC92205.1"/>
    </source>
</evidence>
<comment type="caution">
    <text evidence="3">The sequence shown here is derived from an EMBL/GenBank/DDBJ whole genome shotgun (WGS) entry which is preliminary data.</text>
</comment>
<name>A0A4V6PCA2_9ACTN</name>
<dbReference type="Proteomes" id="UP000295258">
    <property type="component" value="Unassembled WGS sequence"/>
</dbReference>
<dbReference type="InterPro" id="IPR001387">
    <property type="entry name" value="Cro/C1-type_HTH"/>
</dbReference>
<dbReference type="SUPFAM" id="SSF47413">
    <property type="entry name" value="lambda repressor-like DNA-binding domains"/>
    <property type="match status" value="1"/>
</dbReference>
<keyword evidence="4" id="KW-1185">Reference proteome</keyword>
<accession>A0A4V6PCA2</accession>
<dbReference type="PROSITE" id="PS50943">
    <property type="entry name" value="HTH_CROC1"/>
    <property type="match status" value="1"/>
</dbReference>
<protein>
    <submittedName>
        <fullName evidence="3">XRE family transcriptional regulator</fullName>
    </submittedName>
</protein>
<evidence type="ECO:0000256" key="1">
    <source>
        <dbReference type="SAM" id="MobiDB-lite"/>
    </source>
</evidence>
<dbReference type="InterPro" id="IPR010982">
    <property type="entry name" value="Lambda_DNA-bd_dom_sf"/>
</dbReference>